<proteinExistence type="predicted"/>
<keyword evidence="2" id="KW-1185">Reference proteome</keyword>
<dbReference type="HOGENOM" id="CLU_1778029_0_0_1"/>
<dbReference type="SUPFAM" id="SSF52075">
    <property type="entry name" value="Outer arm dynein light chain 1"/>
    <property type="match status" value="1"/>
</dbReference>
<evidence type="ECO:0000313" key="1">
    <source>
        <dbReference type="EMBL" id="KHN70356.1"/>
    </source>
</evidence>
<dbReference type="EMBL" id="JOKQ01000001">
    <property type="protein sequence ID" value="KHN70356.1"/>
    <property type="molecule type" value="Genomic_DNA"/>
</dbReference>
<gene>
    <name evidence="1" type="ORF">M896_010070</name>
</gene>
<accession>A0A0B2UH17</accession>
<organism evidence="1 2">
    <name type="scientific">Ordospora colligata OC4</name>
    <dbReference type="NCBI Taxonomy" id="1354746"/>
    <lineage>
        <taxon>Eukaryota</taxon>
        <taxon>Fungi</taxon>
        <taxon>Fungi incertae sedis</taxon>
        <taxon>Microsporidia</taxon>
        <taxon>Ordosporidae</taxon>
        <taxon>Ordospora</taxon>
    </lineage>
</organism>
<name>A0A0B2UH17_9MICR</name>
<dbReference type="AlphaFoldDB" id="A0A0B2UH17"/>
<reference evidence="1 2" key="1">
    <citation type="journal article" date="2014" name="MBio">
        <title>The Ordospora colligata genome; evolution of extreme reduction in microsporidia and host-to-parasite horizontal gene transfer.</title>
        <authorList>
            <person name="Pombert J.-F."/>
            <person name="Haag K.L."/>
            <person name="Beidas S."/>
            <person name="Ebert D."/>
            <person name="Keeling P.J."/>
        </authorList>
    </citation>
    <scope>NUCLEOTIDE SEQUENCE [LARGE SCALE GENOMIC DNA]</scope>
    <source>
        <strain evidence="1 2">OC4</strain>
    </source>
</reference>
<dbReference type="InParanoid" id="A0A0B2UH17"/>
<evidence type="ECO:0008006" key="3">
    <source>
        <dbReference type="Google" id="ProtNLM"/>
    </source>
</evidence>
<sequence length="146" mass="16709">MSIRKMKQLEKIDLKNCGFAKIPEVICGMKTINKTDAKGNSYKECVPVLMMENLRAVNLTGNNIGRIKANVVDMLEKNEKLHIWLDVEITSNVKKIAMIIKSKPRMIAILMKVKLRKIVILRQARLRKITILMKAIANISILIWPI</sequence>
<evidence type="ECO:0000313" key="2">
    <source>
        <dbReference type="Proteomes" id="UP000031056"/>
    </source>
</evidence>
<comment type="caution">
    <text evidence="1">The sequence shown here is derived from an EMBL/GenBank/DDBJ whole genome shotgun (WGS) entry which is preliminary data.</text>
</comment>
<dbReference type="Proteomes" id="UP000031056">
    <property type="component" value="Unassembled WGS sequence"/>
</dbReference>
<dbReference type="InterPro" id="IPR032675">
    <property type="entry name" value="LRR_dom_sf"/>
</dbReference>
<dbReference type="GeneID" id="26260850"/>
<dbReference type="Gene3D" id="3.80.10.10">
    <property type="entry name" value="Ribonuclease Inhibitor"/>
    <property type="match status" value="1"/>
</dbReference>
<protein>
    <recommendedName>
        <fullName evidence="3">Leucine-rich repeat-containing protein</fullName>
    </recommendedName>
</protein>
<dbReference type="VEuPathDB" id="MicrosporidiaDB:M896_010070"/>
<dbReference type="RefSeq" id="XP_014564398.1">
    <property type="nucleotide sequence ID" value="XM_014708912.1"/>
</dbReference>